<organism evidence="3 4">
    <name type="scientific">Venturia inaequalis</name>
    <name type="common">Apple scab fungus</name>
    <dbReference type="NCBI Taxonomy" id="5025"/>
    <lineage>
        <taxon>Eukaryota</taxon>
        <taxon>Fungi</taxon>
        <taxon>Dikarya</taxon>
        <taxon>Ascomycota</taxon>
        <taxon>Pezizomycotina</taxon>
        <taxon>Dothideomycetes</taxon>
        <taxon>Pleosporomycetidae</taxon>
        <taxon>Venturiales</taxon>
        <taxon>Venturiaceae</taxon>
        <taxon>Venturia</taxon>
    </lineage>
</organism>
<dbReference type="InterPro" id="IPR001138">
    <property type="entry name" value="Zn2Cys6_DnaBD"/>
</dbReference>
<reference evidence="3 4" key="1">
    <citation type="submission" date="2019-11" db="EMBL/GenBank/DDBJ databases">
        <title>Venturia inaequalis Genome Resource.</title>
        <authorList>
            <person name="Lichtner F.J."/>
        </authorList>
    </citation>
    <scope>NUCLEOTIDE SEQUENCE [LARGE SCALE GENOMIC DNA]</scope>
    <source>
        <strain evidence="3">Bline_iso_100314</strain>
    </source>
</reference>
<evidence type="ECO:0008006" key="5">
    <source>
        <dbReference type="Google" id="ProtNLM"/>
    </source>
</evidence>
<feature type="compositionally biased region" description="Polar residues" evidence="2">
    <location>
        <begin position="197"/>
        <end position="209"/>
    </location>
</feature>
<evidence type="ECO:0000256" key="1">
    <source>
        <dbReference type="ARBA" id="ARBA00023242"/>
    </source>
</evidence>
<keyword evidence="1" id="KW-0539">Nucleus</keyword>
<evidence type="ECO:0000256" key="2">
    <source>
        <dbReference type="SAM" id="MobiDB-lite"/>
    </source>
</evidence>
<accession>A0A8H3U2I1</accession>
<proteinExistence type="predicted"/>
<comment type="caution">
    <text evidence="3">The sequence shown here is derived from an EMBL/GenBank/DDBJ whole genome shotgun (WGS) entry which is preliminary data.</text>
</comment>
<evidence type="ECO:0000313" key="4">
    <source>
        <dbReference type="Proteomes" id="UP000433883"/>
    </source>
</evidence>
<protein>
    <recommendedName>
        <fullName evidence="5">Zn(2)-C6 fungal-type domain-containing protein</fullName>
    </recommendedName>
</protein>
<feature type="compositionally biased region" description="Polar residues" evidence="2">
    <location>
        <begin position="332"/>
        <end position="342"/>
    </location>
</feature>
<dbReference type="SUPFAM" id="SSF57701">
    <property type="entry name" value="Zn2/Cys6 DNA-binding domain"/>
    <property type="match status" value="1"/>
</dbReference>
<dbReference type="InterPro" id="IPR036864">
    <property type="entry name" value="Zn2-C6_fun-type_DNA-bd_sf"/>
</dbReference>
<dbReference type="CDD" id="cd00067">
    <property type="entry name" value="GAL4"/>
    <property type="match status" value="1"/>
</dbReference>
<dbReference type="AlphaFoldDB" id="A0A8H3U2I1"/>
<dbReference type="GO" id="GO:0000981">
    <property type="term" value="F:DNA-binding transcription factor activity, RNA polymerase II-specific"/>
    <property type="evidence" value="ECO:0007669"/>
    <property type="project" value="InterPro"/>
</dbReference>
<feature type="region of interest" description="Disordered" evidence="2">
    <location>
        <begin position="269"/>
        <end position="350"/>
    </location>
</feature>
<name>A0A8H3U2I1_VENIN</name>
<gene>
    <name evidence="3" type="ORF">BLS_001119</name>
</gene>
<sequence>MSNDAIKLKPAGTTYGVIHRLGLKYAPPAVARPTFEPQATLAKEFWQDMFIVFDNFRQTAIDESSARLAILTLVDEYGPRIWGADRVNVVSYPCQHCPEYSKDLYWDEGEETRQFIRDQAIALFEERHKKRDLSARKPGNSMGSLPKRIHQSYTLSPHDHVSFPATDASEIDEMSEYSELTELSDLSDSERVPYTLNVPQNGYHNGTTSQRRKRKKRSPYSLIVRLRYHGCDRTNRNEIPCSKVKPICWACSHLGRDCVYPVEATTQGGLGQLPQQHPDWDRRSPPKEVQTSRLESEQYQKEMPAPSFTAVNHSKHSVVLPPDQRPAMPSESPLQISSQPPASNAPEYSLKSAVEQVPEIAVLTPTISPPLKTTLQQMPELVQPTVPAGTNVLRPEKDLVMVNEVQKYPNNHQFKLAEHNGSWKTASTEHWAIARLSKTTIHIRAGDRWNNIITMHLGSYGHVDDFFARASRQLGSLVVHLSILLPGNVAKLDKYVIQIEQGDQEAYEFMLGILLEGIGRLGVGRPTSLQFIYILHR</sequence>
<evidence type="ECO:0000313" key="3">
    <source>
        <dbReference type="EMBL" id="KAE9961926.1"/>
    </source>
</evidence>
<dbReference type="Proteomes" id="UP000433883">
    <property type="component" value="Unassembled WGS sequence"/>
</dbReference>
<dbReference type="GO" id="GO:0008270">
    <property type="term" value="F:zinc ion binding"/>
    <property type="evidence" value="ECO:0007669"/>
    <property type="project" value="InterPro"/>
</dbReference>
<dbReference type="EMBL" id="WNWQ01001234">
    <property type="protein sequence ID" value="KAE9961926.1"/>
    <property type="molecule type" value="Genomic_DNA"/>
</dbReference>
<feature type="region of interest" description="Disordered" evidence="2">
    <location>
        <begin position="195"/>
        <end position="218"/>
    </location>
</feature>